<dbReference type="GO" id="GO:0006144">
    <property type="term" value="P:purine nucleobase metabolic process"/>
    <property type="evidence" value="ECO:0007669"/>
    <property type="project" value="UniProtKB-KW"/>
</dbReference>
<dbReference type="KEGG" id="ypac:CEW88_14505"/>
<dbReference type="PANTHER" id="PTHR21221">
    <property type="entry name" value="UREIDOGLYCOLATE HYDROLASE"/>
    <property type="match status" value="1"/>
</dbReference>
<sequence length="165" mass="17816">MREIAARPLTAEGFAPYGEVLEVKGIPDKIINQGLCGRHHDRAALDFGPEGRAGISLFDAEPRALPYTLELVERHPEGSQAFLPMHQNEWLVIVADPGSGANEGPGEVHAFLAAPGQGINFHRGTWHGVLTPLQAPGLFAVVDRIGATPNLEEHWLEAPLLITRG</sequence>
<keyword evidence="5" id="KW-0378">Hydrolase</keyword>
<dbReference type="CDD" id="cd20298">
    <property type="entry name" value="cupin_UAH"/>
    <property type="match status" value="1"/>
</dbReference>
<dbReference type="InterPro" id="IPR024060">
    <property type="entry name" value="Ureidoglycolate_lyase_dom_sf"/>
</dbReference>
<reference evidence="5 6" key="1">
    <citation type="submission" date="2017-06" db="EMBL/GenBank/DDBJ databases">
        <title>Yangia sp. YSBP01 complete genome sequence.</title>
        <authorList>
            <person name="Woo J.-H."/>
            <person name="Kim H.-S."/>
        </authorList>
    </citation>
    <scope>NUCLEOTIDE SEQUENCE [LARGE SCALE GENOMIC DNA]</scope>
    <source>
        <strain evidence="5 6">YSBP01</strain>
    </source>
</reference>
<dbReference type="InterPro" id="IPR047233">
    <property type="entry name" value="UAH_cupin"/>
</dbReference>
<evidence type="ECO:0000256" key="2">
    <source>
        <dbReference type="ARBA" id="ARBA00022631"/>
    </source>
</evidence>
<dbReference type="SUPFAM" id="SSF51182">
    <property type="entry name" value="RmlC-like cupins"/>
    <property type="match status" value="1"/>
</dbReference>
<evidence type="ECO:0000313" key="6">
    <source>
        <dbReference type="Proteomes" id="UP000244915"/>
    </source>
</evidence>
<evidence type="ECO:0000313" key="5">
    <source>
        <dbReference type="EMBL" id="AWI84984.1"/>
    </source>
</evidence>
<name>A0A2U8HGK5_9RHOB</name>
<dbReference type="InterPro" id="IPR007247">
    <property type="entry name" value="Ureidogly_lyase"/>
</dbReference>
<keyword evidence="2" id="KW-0659">Purine metabolism</keyword>
<dbReference type="RefSeq" id="WP_108968323.1">
    <property type="nucleotide sequence ID" value="NZ_CP022190.1"/>
</dbReference>
<comment type="subunit">
    <text evidence="1">Homodimer.</text>
</comment>
<dbReference type="AlphaFoldDB" id="A0A2U8HGK5"/>
<dbReference type="Proteomes" id="UP000244915">
    <property type="component" value="Chromosome 2"/>
</dbReference>
<comment type="catalytic activity">
    <reaction evidence="4">
        <text>(S)-ureidoglycolate = urea + glyoxylate</text>
        <dbReference type="Rhea" id="RHEA:11304"/>
        <dbReference type="ChEBI" id="CHEBI:16199"/>
        <dbReference type="ChEBI" id="CHEBI:36655"/>
        <dbReference type="ChEBI" id="CHEBI:57296"/>
        <dbReference type="EC" id="4.3.2.3"/>
    </reaction>
</comment>
<evidence type="ECO:0000256" key="4">
    <source>
        <dbReference type="ARBA" id="ARBA00047684"/>
    </source>
</evidence>
<dbReference type="Pfam" id="PF04115">
    <property type="entry name" value="Ureidogly_lyase"/>
    <property type="match status" value="1"/>
</dbReference>
<accession>A0A2U8HGK5</accession>
<dbReference type="InterPro" id="IPR011051">
    <property type="entry name" value="RmlC_Cupin_sf"/>
</dbReference>
<gene>
    <name evidence="5" type="ORF">CEW88_14505</name>
</gene>
<evidence type="ECO:0000256" key="3">
    <source>
        <dbReference type="ARBA" id="ARBA00023239"/>
    </source>
</evidence>
<dbReference type="GO" id="GO:0050385">
    <property type="term" value="F:ureidoglycolate lyase activity"/>
    <property type="evidence" value="ECO:0007669"/>
    <property type="project" value="UniProtKB-EC"/>
</dbReference>
<dbReference type="EMBL" id="CP022190">
    <property type="protein sequence ID" value="AWI84984.1"/>
    <property type="molecule type" value="Genomic_DNA"/>
</dbReference>
<protein>
    <submittedName>
        <fullName evidence="5">Ureidoglycolate hydrolase</fullName>
    </submittedName>
</protein>
<dbReference type="GO" id="GO:0004848">
    <property type="term" value="F:ureidoglycolate hydrolase activity"/>
    <property type="evidence" value="ECO:0007669"/>
    <property type="project" value="InterPro"/>
</dbReference>
<organism evidence="5 6">
    <name type="scientific">Alloyangia pacifica</name>
    <dbReference type="NCBI Taxonomy" id="311180"/>
    <lineage>
        <taxon>Bacteria</taxon>
        <taxon>Pseudomonadati</taxon>
        <taxon>Pseudomonadota</taxon>
        <taxon>Alphaproteobacteria</taxon>
        <taxon>Rhodobacterales</taxon>
        <taxon>Roseobacteraceae</taxon>
        <taxon>Alloyangia</taxon>
    </lineage>
</organism>
<dbReference type="NCBIfam" id="NF002952">
    <property type="entry name" value="PRK03606.2-3"/>
    <property type="match status" value="1"/>
</dbReference>
<dbReference type="OrthoDB" id="9804602at2"/>
<dbReference type="GO" id="GO:0000256">
    <property type="term" value="P:allantoin catabolic process"/>
    <property type="evidence" value="ECO:0007669"/>
    <property type="project" value="InterPro"/>
</dbReference>
<keyword evidence="3" id="KW-0456">Lyase</keyword>
<dbReference type="PIRSF" id="PIRSF017306">
    <property type="entry name" value="Ureidogly_hydro"/>
    <property type="match status" value="1"/>
</dbReference>
<dbReference type="PANTHER" id="PTHR21221:SF1">
    <property type="entry name" value="UREIDOGLYCOLATE LYASE"/>
    <property type="match status" value="1"/>
</dbReference>
<dbReference type="Gene3D" id="2.60.120.480">
    <property type="entry name" value="Ureidoglycolate hydrolase"/>
    <property type="match status" value="1"/>
</dbReference>
<evidence type="ECO:0000256" key="1">
    <source>
        <dbReference type="ARBA" id="ARBA00011738"/>
    </source>
</evidence>
<proteinExistence type="predicted"/>